<reference evidence="7" key="1">
    <citation type="submission" date="2016-10" db="EMBL/GenBank/DDBJ databases">
        <authorList>
            <person name="Varghese N."/>
            <person name="Submissions S."/>
        </authorList>
    </citation>
    <scope>NUCLEOTIDE SEQUENCE [LARGE SCALE GENOMIC DNA]</scope>
    <source>
        <strain evidence="7">DSM 23313</strain>
    </source>
</reference>
<dbReference type="PROSITE" id="PS51123">
    <property type="entry name" value="OMPA_2"/>
    <property type="match status" value="1"/>
</dbReference>
<dbReference type="STRING" id="702745.SAMN05421818_10538"/>
<evidence type="ECO:0000256" key="4">
    <source>
        <dbReference type="SAM" id="SignalP"/>
    </source>
</evidence>
<sequence>MKKLQLITFGVALMSFASVSAQKVEGKVFNLKTNEPIKGSEITFMDEEENKLLSLYSNAKGIYSFDADELENVHKIVTSAKNYNTAEVLISEVKEGLMANFGLNEIDTEEHVKYSISYSKGNGLKLPMSEIATTTIANVPYTQEKALNVKSKTSSGAGVNTTLPYFYYDFNSSYLTDANKYTVDQIVSFMKNSPDAKVRVHIYLETRSNVKYNEWISERRADRVIDYMISQGIPASRLEKWVERVSSNVAPREGASRGSAEFRRCDFEVK</sequence>
<name>A0A1G8CWV8_9FLAO</name>
<dbReference type="EMBL" id="FNDQ01000005">
    <property type="protein sequence ID" value="SDH49589.1"/>
    <property type="molecule type" value="Genomic_DNA"/>
</dbReference>
<feature type="signal peptide" evidence="4">
    <location>
        <begin position="1"/>
        <end position="21"/>
    </location>
</feature>
<dbReference type="AlphaFoldDB" id="A0A1G8CWV8"/>
<gene>
    <name evidence="6" type="ORF">SAMN05421818_10538</name>
</gene>
<organism evidence="6 7">
    <name type="scientific">Myroides phaeus</name>
    <dbReference type="NCBI Taxonomy" id="702745"/>
    <lineage>
        <taxon>Bacteria</taxon>
        <taxon>Pseudomonadati</taxon>
        <taxon>Bacteroidota</taxon>
        <taxon>Flavobacteriia</taxon>
        <taxon>Flavobacteriales</taxon>
        <taxon>Flavobacteriaceae</taxon>
        <taxon>Myroides</taxon>
    </lineage>
</organism>
<proteinExistence type="predicted"/>
<evidence type="ECO:0000256" key="1">
    <source>
        <dbReference type="ARBA" id="ARBA00004370"/>
    </source>
</evidence>
<dbReference type="SUPFAM" id="SSF103088">
    <property type="entry name" value="OmpA-like"/>
    <property type="match status" value="1"/>
</dbReference>
<evidence type="ECO:0000259" key="5">
    <source>
        <dbReference type="PROSITE" id="PS51123"/>
    </source>
</evidence>
<evidence type="ECO:0000313" key="6">
    <source>
        <dbReference type="EMBL" id="SDH49589.1"/>
    </source>
</evidence>
<accession>A0A1G8CWV8</accession>
<comment type="subcellular location">
    <subcellularLocation>
        <location evidence="1">Membrane</location>
    </subcellularLocation>
</comment>
<dbReference type="RefSeq" id="WP_090406511.1">
    <property type="nucleotide sequence ID" value="NZ_FNDQ01000005.1"/>
</dbReference>
<feature type="domain" description="OmpA-like" evidence="5">
    <location>
        <begin position="155"/>
        <end position="270"/>
    </location>
</feature>
<evidence type="ECO:0000256" key="2">
    <source>
        <dbReference type="ARBA" id="ARBA00023136"/>
    </source>
</evidence>
<keyword evidence="4" id="KW-0732">Signal</keyword>
<dbReference type="Pfam" id="PF00691">
    <property type="entry name" value="OmpA"/>
    <property type="match status" value="1"/>
</dbReference>
<evidence type="ECO:0000256" key="3">
    <source>
        <dbReference type="PROSITE-ProRule" id="PRU00473"/>
    </source>
</evidence>
<dbReference type="CDD" id="cd07185">
    <property type="entry name" value="OmpA_C-like"/>
    <property type="match status" value="1"/>
</dbReference>
<dbReference type="InterPro" id="IPR036737">
    <property type="entry name" value="OmpA-like_sf"/>
</dbReference>
<dbReference type="PRINTS" id="PR01021">
    <property type="entry name" value="OMPADOMAIN"/>
</dbReference>
<dbReference type="InterPro" id="IPR006665">
    <property type="entry name" value="OmpA-like"/>
</dbReference>
<dbReference type="Proteomes" id="UP000243588">
    <property type="component" value="Unassembled WGS sequence"/>
</dbReference>
<keyword evidence="2 3" id="KW-0472">Membrane</keyword>
<dbReference type="InterPro" id="IPR008969">
    <property type="entry name" value="CarboxyPept-like_regulatory"/>
</dbReference>
<dbReference type="InterPro" id="IPR006664">
    <property type="entry name" value="OMP_bac"/>
</dbReference>
<protein>
    <submittedName>
        <fullName evidence="6">OmpA family protein</fullName>
    </submittedName>
</protein>
<feature type="chain" id="PRO_5017481312" evidence="4">
    <location>
        <begin position="22"/>
        <end position="270"/>
    </location>
</feature>
<dbReference type="SUPFAM" id="SSF49464">
    <property type="entry name" value="Carboxypeptidase regulatory domain-like"/>
    <property type="match status" value="1"/>
</dbReference>
<dbReference type="GO" id="GO:0016020">
    <property type="term" value="C:membrane"/>
    <property type="evidence" value="ECO:0007669"/>
    <property type="project" value="UniProtKB-SubCell"/>
</dbReference>
<evidence type="ECO:0000313" key="7">
    <source>
        <dbReference type="Proteomes" id="UP000243588"/>
    </source>
</evidence>
<keyword evidence="7" id="KW-1185">Reference proteome</keyword>
<dbReference type="Gene3D" id="3.30.1330.60">
    <property type="entry name" value="OmpA-like domain"/>
    <property type="match status" value="1"/>
</dbReference>